<accession>A0A2U1NQB2</accession>
<keyword evidence="1" id="KW-0732">Signal</keyword>
<comment type="caution">
    <text evidence="2">The sequence shown here is derived from an EMBL/GenBank/DDBJ whole genome shotgun (WGS) entry which is preliminary data.</text>
</comment>
<protein>
    <submittedName>
        <fullName evidence="2">Uncharacterized protein</fullName>
    </submittedName>
</protein>
<dbReference type="EMBL" id="PKPP01002376">
    <property type="protein sequence ID" value="PWA75640.1"/>
    <property type="molecule type" value="Genomic_DNA"/>
</dbReference>
<proteinExistence type="predicted"/>
<organism evidence="2 3">
    <name type="scientific">Artemisia annua</name>
    <name type="common">Sweet wormwood</name>
    <dbReference type="NCBI Taxonomy" id="35608"/>
    <lineage>
        <taxon>Eukaryota</taxon>
        <taxon>Viridiplantae</taxon>
        <taxon>Streptophyta</taxon>
        <taxon>Embryophyta</taxon>
        <taxon>Tracheophyta</taxon>
        <taxon>Spermatophyta</taxon>
        <taxon>Magnoliopsida</taxon>
        <taxon>eudicotyledons</taxon>
        <taxon>Gunneridae</taxon>
        <taxon>Pentapetalae</taxon>
        <taxon>asterids</taxon>
        <taxon>campanulids</taxon>
        <taxon>Asterales</taxon>
        <taxon>Asteraceae</taxon>
        <taxon>Asteroideae</taxon>
        <taxon>Anthemideae</taxon>
        <taxon>Artemisiinae</taxon>
        <taxon>Artemisia</taxon>
    </lineage>
</organism>
<gene>
    <name evidence="2" type="ORF">CTI12_AA240480</name>
</gene>
<reference evidence="2 3" key="1">
    <citation type="journal article" date="2018" name="Mol. Plant">
        <title>The genome of Artemisia annua provides insight into the evolution of Asteraceae family and artemisinin biosynthesis.</title>
        <authorList>
            <person name="Shen Q."/>
            <person name="Zhang L."/>
            <person name="Liao Z."/>
            <person name="Wang S."/>
            <person name="Yan T."/>
            <person name="Shi P."/>
            <person name="Liu M."/>
            <person name="Fu X."/>
            <person name="Pan Q."/>
            <person name="Wang Y."/>
            <person name="Lv Z."/>
            <person name="Lu X."/>
            <person name="Zhang F."/>
            <person name="Jiang W."/>
            <person name="Ma Y."/>
            <person name="Chen M."/>
            <person name="Hao X."/>
            <person name="Li L."/>
            <person name="Tang Y."/>
            <person name="Lv G."/>
            <person name="Zhou Y."/>
            <person name="Sun X."/>
            <person name="Brodelius P.E."/>
            <person name="Rose J.K.C."/>
            <person name="Tang K."/>
        </authorList>
    </citation>
    <scope>NUCLEOTIDE SEQUENCE [LARGE SCALE GENOMIC DNA]</scope>
    <source>
        <strain evidence="3">cv. Huhao1</strain>
        <tissue evidence="2">Leaf</tissue>
    </source>
</reference>
<name>A0A2U1NQB2_ARTAN</name>
<dbReference type="AlphaFoldDB" id="A0A2U1NQB2"/>
<feature type="chain" id="PRO_5015688700" evidence="1">
    <location>
        <begin position="28"/>
        <end position="82"/>
    </location>
</feature>
<sequence length="82" mass="9440">MAKLMELHMITFCISFLLLLTCHQCRKTEIGDMKINEDPACRPTCVHLTEMSLWCCCDDIHQCTDTHRECANACRKKKTCCA</sequence>
<evidence type="ECO:0000313" key="2">
    <source>
        <dbReference type="EMBL" id="PWA75640.1"/>
    </source>
</evidence>
<evidence type="ECO:0000313" key="3">
    <source>
        <dbReference type="Proteomes" id="UP000245207"/>
    </source>
</evidence>
<feature type="signal peptide" evidence="1">
    <location>
        <begin position="1"/>
        <end position="27"/>
    </location>
</feature>
<evidence type="ECO:0000256" key="1">
    <source>
        <dbReference type="SAM" id="SignalP"/>
    </source>
</evidence>
<keyword evidence="3" id="KW-1185">Reference proteome</keyword>
<dbReference type="Proteomes" id="UP000245207">
    <property type="component" value="Unassembled WGS sequence"/>
</dbReference>